<accession>A0A382HC60</accession>
<dbReference type="EMBL" id="UINC01060429">
    <property type="protein sequence ID" value="SVB84924.1"/>
    <property type="molecule type" value="Genomic_DNA"/>
</dbReference>
<gene>
    <name evidence="1" type="ORF">METZ01_LOCUS237778</name>
</gene>
<organism evidence="1">
    <name type="scientific">marine metagenome</name>
    <dbReference type="NCBI Taxonomy" id="408172"/>
    <lineage>
        <taxon>unclassified sequences</taxon>
        <taxon>metagenomes</taxon>
        <taxon>ecological metagenomes</taxon>
    </lineage>
</organism>
<sequence>MARTISFLATKRLPQLGQLDKKEKYSVILVLFQLCEQERHFILKSTHHPHKQKTPLLGGG</sequence>
<reference evidence="1" key="1">
    <citation type="submission" date="2018-05" db="EMBL/GenBank/DDBJ databases">
        <authorList>
            <person name="Lanie J.A."/>
            <person name="Ng W.-L."/>
            <person name="Kazmierczak K.M."/>
            <person name="Andrzejewski T.M."/>
            <person name="Davidsen T.M."/>
            <person name="Wayne K.J."/>
            <person name="Tettelin H."/>
            <person name="Glass J.I."/>
            <person name="Rusch D."/>
            <person name="Podicherti R."/>
            <person name="Tsui H.-C.T."/>
            <person name="Winkler M.E."/>
        </authorList>
    </citation>
    <scope>NUCLEOTIDE SEQUENCE</scope>
</reference>
<dbReference type="AlphaFoldDB" id="A0A382HC60"/>
<evidence type="ECO:0000313" key="1">
    <source>
        <dbReference type="EMBL" id="SVB84924.1"/>
    </source>
</evidence>
<proteinExistence type="predicted"/>
<protein>
    <submittedName>
        <fullName evidence="1">Uncharacterized protein</fullName>
    </submittedName>
</protein>
<name>A0A382HC60_9ZZZZ</name>